<gene>
    <name evidence="1" type="ORF">WKW80_28860</name>
</gene>
<sequence>MSAVIDWLKQLLQRILIRVWSWLQPTTIAPGGPRDSPQPTDNVMRTMNLVMPLKNKTAIGRAQAAMVVGSCLDEIYSGLDNVGTVHMARFSIVDNNLLMFSFYDGDFHAYIRDFIMTLGNAFDGVVSLIEDPPPLPCWQHVDAFIEWVHERDAFQLPDDPGRLVEVVAPNLDNLQDLSRYLVLQLDKNPNVQLGSYRAYPGYSVAQVRQKLGVGW</sequence>
<protein>
    <submittedName>
        <fullName evidence="1">Uncharacterized protein</fullName>
    </submittedName>
</protein>
<accession>A0ABU8W7H8</accession>
<reference evidence="1 2" key="1">
    <citation type="submission" date="2024-03" db="EMBL/GenBank/DDBJ databases">
        <title>Novel species of the genus Variovorax.</title>
        <authorList>
            <person name="Liu Q."/>
            <person name="Xin Y.-H."/>
        </authorList>
    </citation>
    <scope>NUCLEOTIDE SEQUENCE [LARGE SCALE GENOMIC DNA]</scope>
    <source>
        <strain evidence="1 2">KACC 18501</strain>
    </source>
</reference>
<dbReference type="Proteomes" id="UP001363010">
    <property type="component" value="Unassembled WGS sequence"/>
</dbReference>
<dbReference type="EMBL" id="JBBKZV010000028">
    <property type="protein sequence ID" value="MEJ8825991.1"/>
    <property type="molecule type" value="Genomic_DNA"/>
</dbReference>
<dbReference type="RefSeq" id="WP_340367029.1">
    <property type="nucleotide sequence ID" value="NZ_JBBKZV010000028.1"/>
</dbReference>
<organism evidence="1 2">
    <name type="scientific">Variovorax humicola</name>
    <dbReference type="NCBI Taxonomy" id="1769758"/>
    <lineage>
        <taxon>Bacteria</taxon>
        <taxon>Pseudomonadati</taxon>
        <taxon>Pseudomonadota</taxon>
        <taxon>Betaproteobacteria</taxon>
        <taxon>Burkholderiales</taxon>
        <taxon>Comamonadaceae</taxon>
        <taxon>Variovorax</taxon>
    </lineage>
</organism>
<evidence type="ECO:0000313" key="2">
    <source>
        <dbReference type="Proteomes" id="UP001363010"/>
    </source>
</evidence>
<keyword evidence="2" id="KW-1185">Reference proteome</keyword>
<evidence type="ECO:0000313" key="1">
    <source>
        <dbReference type="EMBL" id="MEJ8825991.1"/>
    </source>
</evidence>
<name>A0ABU8W7H8_9BURK</name>
<comment type="caution">
    <text evidence="1">The sequence shown here is derived from an EMBL/GenBank/DDBJ whole genome shotgun (WGS) entry which is preliminary data.</text>
</comment>
<proteinExistence type="predicted"/>